<organism evidence="2 3">
    <name type="scientific">Athelia psychrophila</name>
    <dbReference type="NCBI Taxonomy" id="1759441"/>
    <lineage>
        <taxon>Eukaryota</taxon>
        <taxon>Fungi</taxon>
        <taxon>Dikarya</taxon>
        <taxon>Basidiomycota</taxon>
        <taxon>Agaricomycotina</taxon>
        <taxon>Agaricomycetes</taxon>
        <taxon>Agaricomycetidae</taxon>
        <taxon>Atheliales</taxon>
        <taxon>Atheliaceae</taxon>
        <taxon>Athelia</taxon>
    </lineage>
</organism>
<dbReference type="EMBL" id="KV418028">
    <property type="protein sequence ID" value="KZP03642.1"/>
    <property type="molecule type" value="Genomic_DNA"/>
</dbReference>
<proteinExistence type="predicted"/>
<name>A0A167U6M9_9AGAM</name>
<reference evidence="2 3" key="1">
    <citation type="journal article" date="2016" name="Mol. Biol. Evol.">
        <title>Comparative Genomics of Early-Diverging Mushroom-Forming Fungi Provides Insights into the Origins of Lignocellulose Decay Capabilities.</title>
        <authorList>
            <person name="Nagy L.G."/>
            <person name="Riley R."/>
            <person name="Tritt A."/>
            <person name="Adam C."/>
            <person name="Daum C."/>
            <person name="Floudas D."/>
            <person name="Sun H."/>
            <person name="Yadav J.S."/>
            <person name="Pangilinan J."/>
            <person name="Larsson K.H."/>
            <person name="Matsuura K."/>
            <person name="Barry K."/>
            <person name="Labutti K."/>
            <person name="Kuo R."/>
            <person name="Ohm R.A."/>
            <person name="Bhattacharya S.S."/>
            <person name="Shirouzu T."/>
            <person name="Yoshinaga Y."/>
            <person name="Martin F.M."/>
            <person name="Grigoriev I.V."/>
            <person name="Hibbett D.S."/>
        </authorList>
    </citation>
    <scope>NUCLEOTIDE SEQUENCE [LARGE SCALE GENOMIC DNA]</scope>
    <source>
        <strain evidence="2 3">CBS 109695</strain>
    </source>
</reference>
<evidence type="ECO:0000313" key="2">
    <source>
        <dbReference type="EMBL" id="KZP03642.1"/>
    </source>
</evidence>
<dbReference type="Proteomes" id="UP000076532">
    <property type="component" value="Unassembled WGS sequence"/>
</dbReference>
<evidence type="ECO:0000313" key="3">
    <source>
        <dbReference type="Proteomes" id="UP000076532"/>
    </source>
</evidence>
<keyword evidence="3" id="KW-1185">Reference proteome</keyword>
<protein>
    <submittedName>
        <fullName evidence="2">Uncharacterized protein</fullName>
    </submittedName>
</protein>
<dbReference type="AlphaFoldDB" id="A0A167U6M9"/>
<sequence length="134" mass="14555">MGFDTNMASLPMIIIWPSSDMNVTLSQRSYPQALPPARPPPTQSSSPEPIAPPLARIELQARLHDTQSSLASHVSKVRTLEGVSAEREAIKWEISLPRLLVEGTTGSLKDEGVEDFAGGDDDARNICTLVPHEL</sequence>
<gene>
    <name evidence="2" type="ORF">FIBSPDRAFT_1055154</name>
</gene>
<evidence type="ECO:0000256" key="1">
    <source>
        <dbReference type="SAM" id="MobiDB-lite"/>
    </source>
</evidence>
<feature type="compositionally biased region" description="Pro residues" evidence="1">
    <location>
        <begin position="33"/>
        <end position="42"/>
    </location>
</feature>
<dbReference type="STRING" id="436010.A0A167U6M9"/>
<feature type="region of interest" description="Disordered" evidence="1">
    <location>
        <begin position="27"/>
        <end position="52"/>
    </location>
</feature>
<dbReference type="OrthoDB" id="3068102at2759"/>
<accession>A0A167U6M9</accession>